<feature type="compositionally biased region" description="Basic and acidic residues" evidence="1">
    <location>
        <begin position="118"/>
        <end position="135"/>
    </location>
</feature>
<dbReference type="AlphaFoldDB" id="A0A9P3PK40"/>
<accession>A0A9P3PK40</accession>
<comment type="caution">
    <text evidence="2">The sequence shown here is derived from an EMBL/GenBank/DDBJ whole genome shotgun (WGS) entry which is preliminary data.</text>
</comment>
<keyword evidence="3" id="KW-1185">Reference proteome</keyword>
<dbReference type="Proteomes" id="UP001063166">
    <property type="component" value="Unassembled WGS sequence"/>
</dbReference>
<evidence type="ECO:0000313" key="3">
    <source>
        <dbReference type="Proteomes" id="UP001063166"/>
    </source>
</evidence>
<dbReference type="EMBL" id="BRPK01000004">
    <property type="protein sequence ID" value="GLB37191.1"/>
    <property type="molecule type" value="Genomic_DNA"/>
</dbReference>
<name>A0A9P3PK40_LYOSH</name>
<reference evidence="2" key="1">
    <citation type="submission" date="2022-07" db="EMBL/GenBank/DDBJ databases">
        <title>The genome of Lyophyllum shimeji provides insight into the initial evolution of ectomycorrhizal fungal genome.</title>
        <authorList>
            <person name="Kobayashi Y."/>
            <person name="Shibata T."/>
            <person name="Hirakawa H."/>
            <person name="Shigenobu S."/>
            <person name="Nishiyama T."/>
            <person name="Yamada A."/>
            <person name="Hasebe M."/>
            <person name="Kawaguchi M."/>
        </authorList>
    </citation>
    <scope>NUCLEOTIDE SEQUENCE</scope>
    <source>
        <strain evidence="2">AT787</strain>
    </source>
</reference>
<gene>
    <name evidence="2" type="ORF">LshimejAT787_0402420</name>
</gene>
<proteinExistence type="predicted"/>
<evidence type="ECO:0000313" key="2">
    <source>
        <dbReference type="EMBL" id="GLB37191.1"/>
    </source>
</evidence>
<feature type="region of interest" description="Disordered" evidence="1">
    <location>
        <begin position="118"/>
        <end position="150"/>
    </location>
</feature>
<protein>
    <submittedName>
        <fullName evidence="2">Uncharacterized protein</fullName>
    </submittedName>
</protein>
<organism evidence="2 3">
    <name type="scientific">Lyophyllum shimeji</name>
    <name type="common">Hon-shimeji</name>
    <name type="synonym">Tricholoma shimeji</name>
    <dbReference type="NCBI Taxonomy" id="47721"/>
    <lineage>
        <taxon>Eukaryota</taxon>
        <taxon>Fungi</taxon>
        <taxon>Dikarya</taxon>
        <taxon>Basidiomycota</taxon>
        <taxon>Agaricomycotina</taxon>
        <taxon>Agaricomycetes</taxon>
        <taxon>Agaricomycetidae</taxon>
        <taxon>Agaricales</taxon>
        <taxon>Tricholomatineae</taxon>
        <taxon>Lyophyllaceae</taxon>
        <taxon>Lyophyllum</taxon>
    </lineage>
</organism>
<sequence>MPTSRDMGSLENRRFEASTVLPPARESFRVIQEGLTALANACHNSSPRSIPRHGQVPLPLFVRYLALGERLIRWISSGGSYDLPEGQLGVGRNGVLLGTDIETRRRVRNHFHVASPHVEHLSEAETTPVDDRGDSVFKPLGLSQNRLRHP</sequence>
<evidence type="ECO:0000256" key="1">
    <source>
        <dbReference type="SAM" id="MobiDB-lite"/>
    </source>
</evidence>